<sequence length="61" mass="6869">MSGKYPKASTREGKRVVTAYVSPEAFRQLKRIAADEDMQQQDLLLEGLNAVFEKRGLSRIA</sequence>
<accession>A0A6L3SNX3</accession>
<proteinExistence type="predicted"/>
<dbReference type="Proteomes" id="UP000474159">
    <property type="component" value="Unassembled WGS sequence"/>
</dbReference>
<evidence type="ECO:0000259" key="1">
    <source>
        <dbReference type="Pfam" id="PF20605"/>
    </source>
</evidence>
<evidence type="ECO:0000313" key="2">
    <source>
        <dbReference type="EMBL" id="KAB1068542.1"/>
    </source>
</evidence>
<dbReference type="RefSeq" id="WP_151005844.1">
    <property type="nucleotide sequence ID" value="NZ_BPQY01000204.1"/>
</dbReference>
<comment type="caution">
    <text evidence="2">The sequence shown here is derived from an EMBL/GenBank/DDBJ whole genome shotgun (WGS) entry which is preliminary data.</text>
</comment>
<name>A0A6L3SNX3_9HYPH</name>
<dbReference type="EMBL" id="VZZK01000087">
    <property type="protein sequence ID" value="KAB1068542.1"/>
    <property type="molecule type" value="Genomic_DNA"/>
</dbReference>
<dbReference type="InterPro" id="IPR046765">
    <property type="entry name" value="Antitox_RHH"/>
</dbReference>
<dbReference type="OrthoDB" id="8004088at2"/>
<reference evidence="2 3" key="1">
    <citation type="submission" date="2019-09" db="EMBL/GenBank/DDBJ databases">
        <title>YIM 48816 draft genome.</title>
        <authorList>
            <person name="Jiang L."/>
        </authorList>
    </citation>
    <scope>NUCLEOTIDE SEQUENCE [LARGE SCALE GENOMIC DNA]</scope>
    <source>
        <strain evidence="2 3">YIM 48816</strain>
    </source>
</reference>
<dbReference type="AlphaFoldDB" id="A0A6L3SNX3"/>
<gene>
    <name evidence="2" type="ORF">F6X53_31630</name>
</gene>
<protein>
    <recommendedName>
        <fullName evidence="1">Antitoxin-like ribbon-helix-helix domain-containing protein</fullName>
    </recommendedName>
</protein>
<keyword evidence="3" id="KW-1185">Reference proteome</keyword>
<evidence type="ECO:0000313" key="3">
    <source>
        <dbReference type="Proteomes" id="UP000474159"/>
    </source>
</evidence>
<dbReference type="Pfam" id="PF20605">
    <property type="entry name" value="Antitox_RHH"/>
    <property type="match status" value="1"/>
</dbReference>
<feature type="domain" description="Antitoxin-like ribbon-helix-helix" evidence="1">
    <location>
        <begin position="11"/>
        <end position="60"/>
    </location>
</feature>
<organism evidence="2 3">
    <name type="scientific">Methylobacterium soli</name>
    <dbReference type="NCBI Taxonomy" id="553447"/>
    <lineage>
        <taxon>Bacteria</taxon>
        <taxon>Pseudomonadati</taxon>
        <taxon>Pseudomonadota</taxon>
        <taxon>Alphaproteobacteria</taxon>
        <taxon>Hyphomicrobiales</taxon>
        <taxon>Methylobacteriaceae</taxon>
        <taxon>Methylobacterium</taxon>
    </lineage>
</organism>